<accession>A0A1T4XXU6</accession>
<proteinExistence type="predicted"/>
<protein>
    <recommendedName>
        <fullName evidence="3">DUF91 domain-containing protein</fullName>
    </recommendedName>
</protein>
<reference evidence="2" key="1">
    <citation type="submission" date="2017-02" db="EMBL/GenBank/DDBJ databases">
        <authorList>
            <person name="Varghese N."/>
            <person name="Submissions S."/>
        </authorList>
    </citation>
    <scope>NUCLEOTIDE SEQUENCE [LARGE SCALE GENOMIC DNA]</scope>
    <source>
        <strain evidence="2">DSM 23966</strain>
    </source>
</reference>
<gene>
    <name evidence="1" type="ORF">SAMN04244570_1410</name>
</gene>
<dbReference type="Gene3D" id="3.40.1350.10">
    <property type="match status" value="1"/>
</dbReference>
<organism evidence="1 2">
    <name type="scientific">Sporosarcina newyorkensis</name>
    <dbReference type="NCBI Taxonomy" id="759851"/>
    <lineage>
        <taxon>Bacteria</taxon>
        <taxon>Bacillati</taxon>
        <taxon>Bacillota</taxon>
        <taxon>Bacilli</taxon>
        <taxon>Bacillales</taxon>
        <taxon>Caryophanaceae</taxon>
        <taxon>Sporosarcina</taxon>
    </lineage>
</organism>
<evidence type="ECO:0000313" key="2">
    <source>
        <dbReference type="Proteomes" id="UP000190042"/>
    </source>
</evidence>
<dbReference type="GO" id="GO:0003676">
    <property type="term" value="F:nucleic acid binding"/>
    <property type="evidence" value="ECO:0007669"/>
    <property type="project" value="InterPro"/>
</dbReference>
<dbReference type="Proteomes" id="UP000190042">
    <property type="component" value="Unassembled WGS sequence"/>
</dbReference>
<sequence length="357" mass="41200">MPIEVGIWNVTGANINRLNFSRIESETKLETILQRDFSIIDENVLILGRQIATSHGKYIDILGVTADGELAIYELKKHQTPREVVAQAIDYASWAQSLSYDAVIDLYEEKNGNSLEEAFETKFGYPLPEELNNSHQMIIICAELDPATERIIQYLSSNYDVPINAVYFRFFKENDNEYLTRTWLIDPSITEEKMISTQNDKKKETWNKRDFVVNFEDGIHRSWNDARKYGYISAGNGKWFSQTLHNLFVGARVFCMIPGKGYVGVGIVTHKAVPLKDAFIESQNDNKRLIDCKLTDNNFKHDLDDLEKCEYVVKVEWLKKNPIEQAYWTKGLRANQNSAYKLTSQFTIDKLEEFFGV</sequence>
<evidence type="ECO:0000313" key="1">
    <source>
        <dbReference type="EMBL" id="SKA94350.1"/>
    </source>
</evidence>
<name>A0A1T4XXU6_9BACL</name>
<dbReference type="AlphaFoldDB" id="A0A1T4XXU6"/>
<dbReference type="EMBL" id="FUYJ01000002">
    <property type="protein sequence ID" value="SKA94350.1"/>
    <property type="molecule type" value="Genomic_DNA"/>
</dbReference>
<keyword evidence="2" id="KW-1185">Reference proteome</keyword>
<dbReference type="InterPro" id="IPR011856">
    <property type="entry name" value="tRNA_endonuc-like_dom_sf"/>
</dbReference>
<evidence type="ECO:0008006" key="3">
    <source>
        <dbReference type="Google" id="ProtNLM"/>
    </source>
</evidence>